<comment type="caution">
    <text evidence="1">The sequence shown here is derived from an EMBL/GenBank/DDBJ whole genome shotgun (WGS) entry which is preliminary data.</text>
</comment>
<protein>
    <submittedName>
        <fullName evidence="1">Uncharacterized protein</fullName>
    </submittedName>
</protein>
<organism evidence="1 2">
    <name type="scientific">Vermiconidia calcicola</name>
    <dbReference type="NCBI Taxonomy" id="1690605"/>
    <lineage>
        <taxon>Eukaryota</taxon>
        <taxon>Fungi</taxon>
        <taxon>Dikarya</taxon>
        <taxon>Ascomycota</taxon>
        <taxon>Pezizomycotina</taxon>
        <taxon>Dothideomycetes</taxon>
        <taxon>Dothideomycetidae</taxon>
        <taxon>Mycosphaerellales</taxon>
        <taxon>Extremaceae</taxon>
        <taxon>Vermiconidia</taxon>
    </lineage>
</organism>
<name>A0ACC3NZ03_9PEZI</name>
<keyword evidence="2" id="KW-1185">Reference proteome</keyword>
<sequence>MSRLRQEDGKKINTLHGQVTELKQQVEDGRRKHEALPLEMLKLKGELAKLKEENASLTGLNMTLTGEKIELESALSQDCSRKVELADEIRSLQIERNAARGQLVKDQRLVAAARNLAGLTRPGFANALHELNAAEEEATK</sequence>
<gene>
    <name evidence="1" type="ORF">LTR37_000448</name>
</gene>
<reference evidence="1" key="1">
    <citation type="submission" date="2023-07" db="EMBL/GenBank/DDBJ databases">
        <title>Black Yeasts Isolated from many extreme environments.</title>
        <authorList>
            <person name="Coleine C."/>
            <person name="Stajich J.E."/>
            <person name="Selbmann L."/>
        </authorList>
    </citation>
    <scope>NUCLEOTIDE SEQUENCE</scope>
    <source>
        <strain evidence="1">CCFEE 5714</strain>
    </source>
</reference>
<evidence type="ECO:0000313" key="1">
    <source>
        <dbReference type="EMBL" id="KAK3725478.1"/>
    </source>
</evidence>
<dbReference type="EMBL" id="JAUTXU010000002">
    <property type="protein sequence ID" value="KAK3725478.1"/>
    <property type="molecule type" value="Genomic_DNA"/>
</dbReference>
<accession>A0ACC3NZ03</accession>
<proteinExistence type="predicted"/>
<dbReference type="Proteomes" id="UP001281147">
    <property type="component" value="Unassembled WGS sequence"/>
</dbReference>
<evidence type="ECO:0000313" key="2">
    <source>
        <dbReference type="Proteomes" id="UP001281147"/>
    </source>
</evidence>